<dbReference type="GO" id="GO:0022857">
    <property type="term" value="F:transmembrane transporter activity"/>
    <property type="evidence" value="ECO:0007669"/>
    <property type="project" value="TreeGrafter"/>
</dbReference>
<keyword evidence="4 7" id="KW-1133">Transmembrane helix</keyword>
<evidence type="ECO:0000256" key="7">
    <source>
        <dbReference type="SAM" id="Phobius"/>
    </source>
</evidence>
<evidence type="ECO:0000256" key="4">
    <source>
        <dbReference type="ARBA" id="ARBA00022989"/>
    </source>
</evidence>
<gene>
    <name evidence="10" type="ORF">ENI09_00440</name>
</gene>
<feature type="transmembrane region" description="Helical" evidence="7">
    <location>
        <begin position="313"/>
        <end position="342"/>
    </location>
</feature>
<organism evidence="10">
    <name type="scientific">candidate division WWE3 bacterium</name>
    <dbReference type="NCBI Taxonomy" id="2053526"/>
    <lineage>
        <taxon>Bacteria</taxon>
        <taxon>Katanobacteria</taxon>
    </lineage>
</organism>
<protein>
    <submittedName>
        <fullName evidence="10">ABC transporter permease</fullName>
    </submittedName>
</protein>
<evidence type="ECO:0000259" key="9">
    <source>
        <dbReference type="Pfam" id="PF12704"/>
    </source>
</evidence>
<evidence type="ECO:0000256" key="1">
    <source>
        <dbReference type="ARBA" id="ARBA00004651"/>
    </source>
</evidence>
<evidence type="ECO:0000256" key="6">
    <source>
        <dbReference type="ARBA" id="ARBA00038076"/>
    </source>
</evidence>
<evidence type="ECO:0000259" key="8">
    <source>
        <dbReference type="Pfam" id="PF02687"/>
    </source>
</evidence>
<feature type="transmembrane region" description="Helical" evidence="7">
    <location>
        <begin position="362"/>
        <end position="386"/>
    </location>
</feature>
<dbReference type="InterPro" id="IPR050250">
    <property type="entry name" value="Macrolide_Exporter_MacB"/>
</dbReference>
<evidence type="ECO:0000256" key="2">
    <source>
        <dbReference type="ARBA" id="ARBA00022475"/>
    </source>
</evidence>
<dbReference type="Pfam" id="PF02687">
    <property type="entry name" value="FtsX"/>
    <property type="match status" value="1"/>
</dbReference>
<dbReference type="InterPro" id="IPR025857">
    <property type="entry name" value="MacB_PCD"/>
</dbReference>
<feature type="domain" description="ABC3 transporter permease C-terminal" evidence="8">
    <location>
        <begin position="272"/>
        <end position="390"/>
    </location>
</feature>
<comment type="subcellular location">
    <subcellularLocation>
        <location evidence="1">Cell membrane</location>
        <topology evidence="1">Multi-pass membrane protein</topology>
    </subcellularLocation>
</comment>
<keyword evidence="5 7" id="KW-0472">Membrane</keyword>
<feature type="domain" description="MacB-like periplasmic core" evidence="9">
    <location>
        <begin position="16"/>
        <end position="238"/>
    </location>
</feature>
<name>A0A7C1NZY7_UNCKA</name>
<dbReference type="PANTHER" id="PTHR30572">
    <property type="entry name" value="MEMBRANE COMPONENT OF TRANSPORTER-RELATED"/>
    <property type="match status" value="1"/>
</dbReference>
<dbReference type="AlphaFoldDB" id="A0A7C1NZY7"/>
<comment type="caution">
    <text evidence="10">The sequence shown here is derived from an EMBL/GenBank/DDBJ whole genome shotgun (WGS) entry which is preliminary data.</text>
</comment>
<dbReference type="PANTHER" id="PTHR30572:SF4">
    <property type="entry name" value="ABC TRANSPORTER PERMEASE YTRF"/>
    <property type="match status" value="1"/>
</dbReference>
<comment type="similarity">
    <text evidence="6">Belongs to the ABC-4 integral membrane protein family.</text>
</comment>
<proteinExistence type="inferred from homology"/>
<sequence>MFKFSILSAFRRKTVSVLAIVGVGLGSGLLVVLLSLSGGIESRFNTTFQSLSGTISVSSEGGSLFGRFLGMTGDPIPKSYADKIEGLEGIDSAASFVSAPVRSDKFGPLRSFGVGLTGVIAGGEIFGNPNQNIVEGRSFENDNEVIAGSEIFDVSRFADFDLKVGDKITVPIGSTRETLDLELVGIFKTGEPTNDNGLFANEKTARDLADLKENQISGILVKVSNPEEVNDIAKNIEEAFKESDPLVSASVPANIFESLSSFLDVFNLFLLSISLVAAAAGGTAVMVVMLLTVFERRQEFGILKAGGWSNRNVIVSVVITSLTLSILGAGFGLLVGSGAALGLQKLAGAVSDRQFIAFTWDIFAWAAGVGIVTGLLGGIIPAVSAARVSPIKTLRGE</sequence>
<accession>A0A7C1NZY7</accession>
<keyword evidence="3 7" id="KW-0812">Transmembrane</keyword>
<dbReference type="EMBL" id="DRHH01000015">
    <property type="protein sequence ID" value="HEB13867.1"/>
    <property type="molecule type" value="Genomic_DNA"/>
</dbReference>
<keyword evidence="2" id="KW-1003">Cell membrane</keyword>
<evidence type="ECO:0000256" key="3">
    <source>
        <dbReference type="ARBA" id="ARBA00022692"/>
    </source>
</evidence>
<evidence type="ECO:0000256" key="5">
    <source>
        <dbReference type="ARBA" id="ARBA00023136"/>
    </source>
</evidence>
<feature type="transmembrane region" description="Helical" evidence="7">
    <location>
        <begin position="268"/>
        <end position="293"/>
    </location>
</feature>
<dbReference type="Pfam" id="PF12704">
    <property type="entry name" value="MacB_PCD"/>
    <property type="match status" value="1"/>
</dbReference>
<reference evidence="10" key="1">
    <citation type="journal article" date="2020" name="mSystems">
        <title>Genome- and Community-Level Interaction Insights into Carbon Utilization and Element Cycling Functions of Hydrothermarchaeota in Hydrothermal Sediment.</title>
        <authorList>
            <person name="Zhou Z."/>
            <person name="Liu Y."/>
            <person name="Xu W."/>
            <person name="Pan J."/>
            <person name="Luo Z.H."/>
            <person name="Li M."/>
        </authorList>
    </citation>
    <scope>NUCLEOTIDE SEQUENCE [LARGE SCALE GENOMIC DNA]</scope>
    <source>
        <strain evidence="10">HyVt-365</strain>
    </source>
</reference>
<dbReference type="GO" id="GO:0005886">
    <property type="term" value="C:plasma membrane"/>
    <property type="evidence" value="ECO:0007669"/>
    <property type="project" value="UniProtKB-SubCell"/>
</dbReference>
<evidence type="ECO:0000313" key="10">
    <source>
        <dbReference type="EMBL" id="HEB13867.1"/>
    </source>
</evidence>
<dbReference type="InterPro" id="IPR003838">
    <property type="entry name" value="ABC3_permease_C"/>
</dbReference>
<dbReference type="Proteomes" id="UP000885744">
    <property type="component" value="Unassembled WGS sequence"/>
</dbReference>